<sequence length="264" mass="29071">MLLATQDRGFFGQTYEQKLNKLKEIGFEGLEIDGKPLIERFDELRQAVRSTGVAISSVCGGYRGWIGDFDAEQRAFAVSDISEILSYSGELGARGIVVPAAFGIFSKKLPPFGSPRASDEEREILLDSLSKLNESALASGAELLLEPLNRYEDHMINRLEDAASLIREGGFKGVKVMADFFHMQIEEPDISASLRAAGELVTHVHLADSNRLQPGYGHTDFRAGFRTLKEIGFTGYMAVECELAPGDGEQAYVEMAKYLKSCMD</sequence>
<keyword evidence="1 3" id="KW-0413">Isomerase</keyword>
<evidence type="ECO:0000313" key="4">
    <source>
        <dbReference type="Proteomes" id="UP000256869"/>
    </source>
</evidence>
<reference evidence="3 4" key="1">
    <citation type="submission" date="2018-07" db="EMBL/GenBank/DDBJ databases">
        <title>Genomic Encyclopedia of Type Strains, Phase III (KMG-III): the genomes of soil and plant-associated and newly described type strains.</title>
        <authorList>
            <person name="Whitman W."/>
        </authorList>
    </citation>
    <scope>NUCLEOTIDE SEQUENCE [LARGE SCALE GENOMIC DNA]</scope>
    <source>
        <strain evidence="3 4">CECT 8236</strain>
    </source>
</reference>
<evidence type="ECO:0000256" key="1">
    <source>
        <dbReference type="ARBA" id="ARBA00023235"/>
    </source>
</evidence>
<protein>
    <submittedName>
        <fullName evidence="3">Sugar phosphate isomerase/epimerase</fullName>
    </submittedName>
</protein>
<dbReference type="RefSeq" id="WP_115992149.1">
    <property type="nucleotide sequence ID" value="NZ_QRDY01000003.1"/>
</dbReference>
<proteinExistence type="predicted"/>
<evidence type="ECO:0000313" key="3">
    <source>
        <dbReference type="EMBL" id="RED64055.1"/>
    </source>
</evidence>
<dbReference type="Proteomes" id="UP000256869">
    <property type="component" value="Unassembled WGS sequence"/>
</dbReference>
<dbReference type="Pfam" id="PF01261">
    <property type="entry name" value="AP_endonuc_2"/>
    <property type="match status" value="1"/>
</dbReference>
<dbReference type="EMBL" id="QRDY01000003">
    <property type="protein sequence ID" value="RED64055.1"/>
    <property type="molecule type" value="Genomic_DNA"/>
</dbReference>
<comment type="caution">
    <text evidence="3">The sequence shown here is derived from an EMBL/GenBank/DDBJ whole genome shotgun (WGS) entry which is preliminary data.</text>
</comment>
<name>A0A3D9IQP7_9BACL</name>
<dbReference type="SUPFAM" id="SSF51658">
    <property type="entry name" value="Xylose isomerase-like"/>
    <property type="match status" value="1"/>
</dbReference>
<evidence type="ECO:0000259" key="2">
    <source>
        <dbReference type="Pfam" id="PF01261"/>
    </source>
</evidence>
<dbReference type="InterPro" id="IPR036237">
    <property type="entry name" value="Xyl_isomerase-like_sf"/>
</dbReference>
<dbReference type="InterPro" id="IPR050417">
    <property type="entry name" value="Sugar_Epim/Isomerase"/>
</dbReference>
<dbReference type="PANTHER" id="PTHR43489:SF7">
    <property type="entry name" value="3-DEHYDRO-D-GULOSIDE 4-EPIMERASE-RELATED"/>
    <property type="match status" value="1"/>
</dbReference>
<organism evidence="3 4">
    <name type="scientific">Cohnella lupini</name>
    <dbReference type="NCBI Taxonomy" id="1294267"/>
    <lineage>
        <taxon>Bacteria</taxon>
        <taxon>Bacillati</taxon>
        <taxon>Bacillota</taxon>
        <taxon>Bacilli</taxon>
        <taxon>Bacillales</taxon>
        <taxon>Paenibacillaceae</taxon>
        <taxon>Cohnella</taxon>
    </lineage>
</organism>
<dbReference type="GO" id="GO:0016853">
    <property type="term" value="F:isomerase activity"/>
    <property type="evidence" value="ECO:0007669"/>
    <property type="project" value="UniProtKB-KW"/>
</dbReference>
<dbReference type="PANTHER" id="PTHR43489">
    <property type="entry name" value="ISOMERASE"/>
    <property type="match status" value="1"/>
</dbReference>
<dbReference type="Gene3D" id="3.20.20.150">
    <property type="entry name" value="Divalent-metal-dependent TIM barrel enzymes"/>
    <property type="match status" value="1"/>
</dbReference>
<dbReference type="InterPro" id="IPR013022">
    <property type="entry name" value="Xyl_isomerase-like_TIM-brl"/>
</dbReference>
<dbReference type="OrthoDB" id="9814946at2"/>
<accession>A0A3D9IQP7</accession>
<keyword evidence="4" id="KW-1185">Reference proteome</keyword>
<dbReference type="AlphaFoldDB" id="A0A3D9IQP7"/>
<feature type="domain" description="Xylose isomerase-like TIM barrel" evidence="2">
    <location>
        <begin position="20"/>
        <end position="262"/>
    </location>
</feature>
<gene>
    <name evidence="3" type="ORF">DFP95_103296</name>
</gene>